<dbReference type="Proteomes" id="UP000807469">
    <property type="component" value="Unassembled WGS sequence"/>
</dbReference>
<organism evidence="1 2">
    <name type="scientific">Pholiota conissans</name>
    <dbReference type="NCBI Taxonomy" id="109636"/>
    <lineage>
        <taxon>Eukaryota</taxon>
        <taxon>Fungi</taxon>
        <taxon>Dikarya</taxon>
        <taxon>Basidiomycota</taxon>
        <taxon>Agaricomycotina</taxon>
        <taxon>Agaricomycetes</taxon>
        <taxon>Agaricomycetidae</taxon>
        <taxon>Agaricales</taxon>
        <taxon>Agaricineae</taxon>
        <taxon>Strophariaceae</taxon>
        <taxon>Pholiota</taxon>
    </lineage>
</organism>
<keyword evidence="2" id="KW-1185">Reference proteome</keyword>
<evidence type="ECO:0000313" key="2">
    <source>
        <dbReference type="Proteomes" id="UP000807469"/>
    </source>
</evidence>
<comment type="caution">
    <text evidence="1">The sequence shown here is derived from an EMBL/GenBank/DDBJ whole genome shotgun (WGS) entry which is preliminary data.</text>
</comment>
<dbReference type="AlphaFoldDB" id="A0A9P6CWW6"/>
<reference evidence="1" key="1">
    <citation type="submission" date="2020-11" db="EMBL/GenBank/DDBJ databases">
        <authorList>
            <consortium name="DOE Joint Genome Institute"/>
            <person name="Ahrendt S."/>
            <person name="Riley R."/>
            <person name="Andreopoulos W."/>
            <person name="Labutti K."/>
            <person name="Pangilinan J."/>
            <person name="Ruiz-Duenas F.J."/>
            <person name="Barrasa J.M."/>
            <person name="Sanchez-Garcia M."/>
            <person name="Camarero S."/>
            <person name="Miyauchi S."/>
            <person name="Serrano A."/>
            <person name="Linde D."/>
            <person name="Babiker R."/>
            <person name="Drula E."/>
            <person name="Ayuso-Fernandez I."/>
            <person name="Pacheco R."/>
            <person name="Padilla G."/>
            <person name="Ferreira P."/>
            <person name="Barriuso J."/>
            <person name="Kellner H."/>
            <person name="Castanera R."/>
            <person name="Alfaro M."/>
            <person name="Ramirez L."/>
            <person name="Pisabarro A.G."/>
            <person name="Kuo A."/>
            <person name="Tritt A."/>
            <person name="Lipzen A."/>
            <person name="He G."/>
            <person name="Yan M."/>
            <person name="Ng V."/>
            <person name="Cullen D."/>
            <person name="Martin F."/>
            <person name="Rosso M.-N."/>
            <person name="Henrissat B."/>
            <person name="Hibbett D."/>
            <person name="Martinez A.T."/>
            <person name="Grigoriev I.V."/>
        </authorList>
    </citation>
    <scope>NUCLEOTIDE SEQUENCE</scope>
    <source>
        <strain evidence="1">CIRM-BRFM 674</strain>
    </source>
</reference>
<sequence>MEVRRISPPNNVGRIPPKYALFPNYLHTNYPARPGRRNATQAMTLSRPPSSLSVEIMDPLRIVKASRTG</sequence>
<proteinExistence type="predicted"/>
<evidence type="ECO:0000313" key="1">
    <source>
        <dbReference type="EMBL" id="KAF9482317.1"/>
    </source>
</evidence>
<dbReference type="EMBL" id="MU155167">
    <property type="protein sequence ID" value="KAF9482317.1"/>
    <property type="molecule type" value="Genomic_DNA"/>
</dbReference>
<gene>
    <name evidence="1" type="ORF">BDN70DRAFT_875235</name>
</gene>
<protein>
    <submittedName>
        <fullName evidence="1">Uncharacterized protein</fullName>
    </submittedName>
</protein>
<accession>A0A9P6CWW6</accession>
<name>A0A9P6CWW6_9AGAR</name>